<dbReference type="GO" id="GO:0005789">
    <property type="term" value="C:endoplasmic reticulum membrane"/>
    <property type="evidence" value="ECO:0007669"/>
    <property type="project" value="UniProtKB-SubCell"/>
</dbReference>
<dbReference type="PANTHER" id="PTHR15451:SF19">
    <property type="entry name" value="ERGOSTEROL BIOSYNTHETIC PROTEIN 28 HOMOLOG"/>
    <property type="match status" value="1"/>
</dbReference>
<keyword evidence="5" id="KW-0256">Endoplasmic reticulum</keyword>
<keyword evidence="7 13" id="KW-1133">Transmembrane helix</keyword>
<dbReference type="eggNOG" id="KOG3455">
    <property type="taxonomic scope" value="Eukaryota"/>
</dbReference>
<keyword evidence="10 13" id="KW-0472">Membrane</keyword>
<evidence type="ECO:0000313" key="15">
    <source>
        <dbReference type="Proteomes" id="UP000054350"/>
    </source>
</evidence>
<keyword evidence="8" id="KW-0756">Sterol biosynthesis</keyword>
<evidence type="ECO:0000256" key="9">
    <source>
        <dbReference type="ARBA" id="ARBA00023098"/>
    </source>
</evidence>
<dbReference type="STRING" id="578462.A0A0L0S4M7"/>
<evidence type="ECO:0000256" key="11">
    <source>
        <dbReference type="ARBA" id="ARBA00023166"/>
    </source>
</evidence>
<keyword evidence="3" id="KW-0444">Lipid biosynthesis</keyword>
<evidence type="ECO:0000256" key="13">
    <source>
        <dbReference type="SAM" id="Phobius"/>
    </source>
</evidence>
<feature type="transmembrane region" description="Helical" evidence="13">
    <location>
        <begin position="26"/>
        <end position="46"/>
    </location>
</feature>
<dbReference type="PANTHER" id="PTHR15451">
    <property type="entry name" value="ERGOSTEROL BIOSYNTHETIC PROTEIN 28-RELATED"/>
    <property type="match status" value="1"/>
</dbReference>
<dbReference type="GO" id="GO:0016126">
    <property type="term" value="P:sterol biosynthetic process"/>
    <property type="evidence" value="ECO:0007669"/>
    <property type="project" value="UniProtKB-KW"/>
</dbReference>
<evidence type="ECO:0000256" key="3">
    <source>
        <dbReference type="ARBA" id="ARBA00022516"/>
    </source>
</evidence>
<dbReference type="InterPro" id="IPR005352">
    <property type="entry name" value="Erg28"/>
</dbReference>
<dbReference type="VEuPathDB" id="FungiDB:AMAG_03103"/>
<keyword evidence="4 13" id="KW-0812">Transmembrane</keyword>
<evidence type="ECO:0000256" key="4">
    <source>
        <dbReference type="ARBA" id="ARBA00022692"/>
    </source>
</evidence>
<feature type="transmembrane region" description="Helical" evidence="13">
    <location>
        <begin position="91"/>
        <end position="114"/>
    </location>
</feature>
<evidence type="ECO:0000256" key="5">
    <source>
        <dbReference type="ARBA" id="ARBA00022824"/>
    </source>
</evidence>
<accession>A0A0L0S4M7</accession>
<evidence type="ECO:0000256" key="7">
    <source>
        <dbReference type="ARBA" id="ARBA00022989"/>
    </source>
</evidence>
<keyword evidence="9" id="KW-0443">Lipid metabolism</keyword>
<reference evidence="14 15" key="1">
    <citation type="submission" date="2009-11" db="EMBL/GenBank/DDBJ databases">
        <title>Annotation of Allomyces macrogynus ATCC 38327.</title>
        <authorList>
            <consortium name="The Broad Institute Genome Sequencing Platform"/>
            <person name="Russ C."/>
            <person name="Cuomo C."/>
            <person name="Burger G."/>
            <person name="Gray M.W."/>
            <person name="Holland P.W.H."/>
            <person name="King N."/>
            <person name="Lang F.B.F."/>
            <person name="Roger A.J."/>
            <person name="Ruiz-Trillo I."/>
            <person name="Young S.K."/>
            <person name="Zeng Q."/>
            <person name="Gargeya S."/>
            <person name="Fitzgerald M."/>
            <person name="Haas B."/>
            <person name="Abouelleil A."/>
            <person name="Alvarado L."/>
            <person name="Arachchi H.M."/>
            <person name="Berlin A."/>
            <person name="Chapman S.B."/>
            <person name="Gearin G."/>
            <person name="Goldberg J."/>
            <person name="Griggs A."/>
            <person name="Gujja S."/>
            <person name="Hansen M."/>
            <person name="Heiman D."/>
            <person name="Howarth C."/>
            <person name="Larimer J."/>
            <person name="Lui A."/>
            <person name="MacDonald P.J.P."/>
            <person name="McCowen C."/>
            <person name="Montmayeur A."/>
            <person name="Murphy C."/>
            <person name="Neiman D."/>
            <person name="Pearson M."/>
            <person name="Priest M."/>
            <person name="Roberts A."/>
            <person name="Saif S."/>
            <person name="Shea T."/>
            <person name="Sisk P."/>
            <person name="Stolte C."/>
            <person name="Sykes S."/>
            <person name="Wortman J."/>
            <person name="Nusbaum C."/>
            <person name="Birren B."/>
        </authorList>
    </citation>
    <scope>NUCLEOTIDE SEQUENCE [LARGE SCALE GENOMIC DNA]</scope>
    <source>
        <strain evidence="14 15">ATCC 38327</strain>
    </source>
</reference>
<dbReference type="EMBL" id="GG745331">
    <property type="protein sequence ID" value="KNE57381.1"/>
    <property type="molecule type" value="Genomic_DNA"/>
</dbReference>
<sequence>MSNILADITTMDLVQQALAILPQENLGRWLAVVGGISIASGLNAIFNPVEYASRLYKPANVNELTGRLFGVWNITSSLVRVYAAYNLTNPTAYRLAMGTFMIALSHFTSEVFFFKAAKLSGALVSALCVASLSTAWMWSMIDQFVPKGL</sequence>
<keyword evidence="12" id="KW-0753">Steroid metabolism</keyword>
<feature type="transmembrane region" description="Helical" evidence="13">
    <location>
        <begin position="121"/>
        <end position="141"/>
    </location>
</feature>
<evidence type="ECO:0000256" key="12">
    <source>
        <dbReference type="ARBA" id="ARBA00023221"/>
    </source>
</evidence>
<dbReference type="Proteomes" id="UP000054350">
    <property type="component" value="Unassembled WGS sequence"/>
</dbReference>
<name>A0A0L0S4M7_ALLM3</name>
<dbReference type="OrthoDB" id="6485510at2759"/>
<evidence type="ECO:0000256" key="2">
    <source>
        <dbReference type="ARBA" id="ARBA00005377"/>
    </source>
</evidence>
<keyword evidence="15" id="KW-1185">Reference proteome</keyword>
<gene>
    <name evidence="14" type="ORF">AMAG_03103</name>
</gene>
<keyword evidence="11" id="KW-1207">Sterol metabolism</keyword>
<evidence type="ECO:0000256" key="1">
    <source>
        <dbReference type="ARBA" id="ARBA00004477"/>
    </source>
</evidence>
<proteinExistence type="inferred from homology"/>
<organism evidence="14 15">
    <name type="scientific">Allomyces macrogynus (strain ATCC 38327)</name>
    <name type="common">Allomyces javanicus var. macrogynus</name>
    <dbReference type="NCBI Taxonomy" id="578462"/>
    <lineage>
        <taxon>Eukaryota</taxon>
        <taxon>Fungi</taxon>
        <taxon>Fungi incertae sedis</taxon>
        <taxon>Blastocladiomycota</taxon>
        <taxon>Blastocladiomycetes</taxon>
        <taxon>Blastocladiales</taxon>
        <taxon>Blastocladiaceae</taxon>
        <taxon>Allomyces</taxon>
    </lineage>
</organism>
<comment type="subcellular location">
    <subcellularLocation>
        <location evidence="1">Endoplasmic reticulum membrane</location>
        <topology evidence="1">Multi-pass membrane protein</topology>
    </subcellularLocation>
</comment>
<evidence type="ECO:0000256" key="6">
    <source>
        <dbReference type="ARBA" id="ARBA00022955"/>
    </source>
</evidence>
<evidence type="ECO:0000313" key="14">
    <source>
        <dbReference type="EMBL" id="KNE57381.1"/>
    </source>
</evidence>
<evidence type="ECO:0000256" key="10">
    <source>
        <dbReference type="ARBA" id="ARBA00023136"/>
    </source>
</evidence>
<keyword evidence="6" id="KW-0752">Steroid biosynthesis</keyword>
<comment type="similarity">
    <text evidence="2">Belongs to the ERG28 family.</text>
</comment>
<dbReference type="GO" id="GO:0030674">
    <property type="term" value="F:protein-macromolecule adaptor activity"/>
    <property type="evidence" value="ECO:0007669"/>
    <property type="project" value="TreeGrafter"/>
</dbReference>
<dbReference type="Pfam" id="PF03694">
    <property type="entry name" value="Erg28"/>
    <property type="match status" value="1"/>
</dbReference>
<dbReference type="AlphaFoldDB" id="A0A0L0S4M7"/>
<protein>
    <submittedName>
        <fullName evidence="14">Uncharacterized protein</fullName>
    </submittedName>
</protein>
<reference evidence="15" key="2">
    <citation type="submission" date="2009-11" db="EMBL/GenBank/DDBJ databases">
        <title>The Genome Sequence of Allomyces macrogynus strain ATCC 38327.</title>
        <authorList>
            <consortium name="The Broad Institute Genome Sequencing Platform"/>
            <person name="Russ C."/>
            <person name="Cuomo C."/>
            <person name="Shea T."/>
            <person name="Young S.K."/>
            <person name="Zeng Q."/>
            <person name="Koehrsen M."/>
            <person name="Haas B."/>
            <person name="Borodovsky M."/>
            <person name="Guigo R."/>
            <person name="Alvarado L."/>
            <person name="Berlin A."/>
            <person name="Borenstein D."/>
            <person name="Chen Z."/>
            <person name="Engels R."/>
            <person name="Freedman E."/>
            <person name="Gellesch M."/>
            <person name="Goldberg J."/>
            <person name="Griggs A."/>
            <person name="Gujja S."/>
            <person name="Heiman D."/>
            <person name="Hepburn T."/>
            <person name="Howarth C."/>
            <person name="Jen D."/>
            <person name="Larson L."/>
            <person name="Lewis B."/>
            <person name="Mehta T."/>
            <person name="Park D."/>
            <person name="Pearson M."/>
            <person name="Roberts A."/>
            <person name="Saif S."/>
            <person name="Shenoy N."/>
            <person name="Sisk P."/>
            <person name="Stolte C."/>
            <person name="Sykes S."/>
            <person name="Walk T."/>
            <person name="White J."/>
            <person name="Yandava C."/>
            <person name="Burger G."/>
            <person name="Gray M.W."/>
            <person name="Holland P.W.H."/>
            <person name="King N."/>
            <person name="Lang F.B.F."/>
            <person name="Roger A.J."/>
            <person name="Ruiz-Trillo I."/>
            <person name="Lander E."/>
            <person name="Nusbaum C."/>
        </authorList>
    </citation>
    <scope>NUCLEOTIDE SEQUENCE [LARGE SCALE GENOMIC DNA]</scope>
    <source>
        <strain evidence="15">ATCC 38327</strain>
    </source>
</reference>
<evidence type="ECO:0000256" key="8">
    <source>
        <dbReference type="ARBA" id="ARBA00023011"/>
    </source>
</evidence>